<keyword evidence="1" id="KW-1133">Transmembrane helix</keyword>
<keyword evidence="3" id="KW-1185">Reference proteome</keyword>
<evidence type="ECO:0000313" key="2">
    <source>
        <dbReference type="EMBL" id="CAK9030745.1"/>
    </source>
</evidence>
<evidence type="ECO:0008006" key="4">
    <source>
        <dbReference type="Google" id="ProtNLM"/>
    </source>
</evidence>
<evidence type="ECO:0000313" key="3">
    <source>
        <dbReference type="Proteomes" id="UP001642484"/>
    </source>
</evidence>
<dbReference type="Proteomes" id="UP001642484">
    <property type="component" value="Unassembled WGS sequence"/>
</dbReference>
<gene>
    <name evidence="2" type="ORF">CCMP2556_LOCUS18005</name>
</gene>
<feature type="transmembrane region" description="Helical" evidence="1">
    <location>
        <begin position="65"/>
        <end position="88"/>
    </location>
</feature>
<organism evidence="2 3">
    <name type="scientific">Durusdinium trenchii</name>
    <dbReference type="NCBI Taxonomy" id="1381693"/>
    <lineage>
        <taxon>Eukaryota</taxon>
        <taxon>Sar</taxon>
        <taxon>Alveolata</taxon>
        <taxon>Dinophyceae</taxon>
        <taxon>Suessiales</taxon>
        <taxon>Symbiodiniaceae</taxon>
        <taxon>Durusdinium</taxon>
    </lineage>
</organism>
<reference evidence="2 3" key="1">
    <citation type="submission" date="2024-02" db="EMBL/GenBank/DDBJ databases">
        <authorList>
            <person name="Chen Y."/>
            <person name="Shah S."/>
            <person name="Dougan E. K."/>
            <person name="Thang M."/>
            <person name="Chan C."/>
        </authorList>
    </citation>
    <scope>NUCLEOTIDE SEQUENCE [LARGE SCALE GENOMIC DNA]</scope>
</reference>
<keyword evidence="1" id="KW-0812">Transmembrane</keyword>
<proteinExistence type="predicted"/>
<dbReference type="EMBL" id="CAXAMN010010091">
    <property type="protein sequence ID" value="CAK9030745.1"/>
    <property type="molecule type" value="Genomic_DNA"/>
</dbReference>
<sequence length="115" mass="13116">MEDEVIKIPIVCLRFEKPDDGLPVMEDWITTFELMLLSGIELQREPLDCTMGLVQAFFSDNRLSLCLLVQCCLLFVVLMCFVFVHVLLLHTTVACDHQTVDQIKGWTRSSVIALI</sequence>
<name>A0ABP0KV41_9DINO</name>
<accession>A0ABP0KV41</accession>
<comment type="caution">
    <text evidence="2">The sequence shown here is derived from an EMBL/GenBank/DDBJ whole genome shotgun (WGS) entry which is preliminary data.</text>
</comment>
<protein>
    <recommendedName>
        <fullName evidence="4">Dynein light chain</fullName>
    </recommendedName>
</protein>
<evidence type="ECO:0000256" key="1">
    <source>
        <dbReference type="SAM" id="Phobius"/>
    </source>
</evidence>
<keyword evidence="1" id="KW-0472">Membrane</keyword>